<dbReference type="InterPro" id="IPR005545">
    <property type="entry name" value="YCII"/>
</dbReference>
<dbReference type="STRING" id="717606.PaecuDRAFT_2541"/>
<evidence type="ECO:0000256" key="1">
    <source>
        <dbReference type="ARBA" id="ARBA00007689"/>
    </source>
</evidence>
<accession>E0IA52</accession>
<feature type="domain" description="YCII-related" evidence="2">
    <location>
        <begin position="1"/>
        <end position="81"/>
    </location>
</feature>
<comment type="similarity">
    <text evidence="1">Belongs to the YciI family.</text>
</comment>
<evidence type="ECO:0000313" key="3">
    <source>
        <dbReference type="EMBL" id="EFM10629.1"/>
    </source>
</evidence>
<sequence length="95" mass="11171">MYIVLVNYIKPLDEVDVYLEEHIAFLEKHYAENRFIVSGRRDPRTGGVIIAQVEDEDTIRSIMHEDPFYTNHVAEFEFIKFSPVKYAEAFSPFIV</sequence>
<dbReference type="SUPFAM" id="SSF54909">
    <property type="entry name" value="Dimeric alpha+beta barrel"/>
    <property type="match status" value="1"/>
</dbReference>
<reference evidence="3 4" key="1">
    <citation type="submission" date="2010-07" db="EMBL/GenBank/DDBJ databases">
        <title>The draft genome of Paenibacillus curdlanolyticus YK9.</title>
        <authorList>
            <consortium name="US DOE Joint Genome Institute (JGI-PGF)"/>
            <person name="Lucas S."/>
            <person name="Copeland A."/>
            <person name="Lapidus A."/>
            <person name="Cheng J.-F."/>
            <person name="Bruce D."/>
            <person name="Goodwin L."/>
            <person name="Pitluck S."/>
            <person name="Land M.L."/>
            <person name="Hauser L."/>
            <person name="Chang Y.-J."/>
            <person name="Jeffries C."/>
            <person name="Anderson I.J."/>
            <person name="Johnson E."/>
            <person name="Loganathan U."/>
            <person name="Mulhopadhyay B."/>
            <person name="Kyrpides N."/>
            <person name="Woyke T.J."/>
        </authorList>
    </citation>
    <scope>NUCLEOTIDE SEQUENCE [LARGE SCALE GENOMIC DNA]</scope>
    <source>
        <strain evidence="3 4">YK9</strain>
    </source>
</reference>
<keyword evidence="4" id="KW-1185">Reference proteome</keyword>
<evidence type="ECO:0000259" key="2">
    <source>
        <dbReference type="Pfam" id="PF03795"/>
    </source>
</evidence>
<dbReference type="PANTHER" id="PTHR37828">
    <property type="entry name" value="GSR2449 PROTEIN"/>
    <property type="match status" value="1"/>
</dbReference>
<protein>
    <submittedName>
        <fullName evidence="3">YCII-related protein</fullName>
    </submittedName>
</protein>
<dbReference type="EMBL" id="AEDD01000006">
    <property type="protein sequence ID" value="EFM10629.1"/>
    <property type="molecule type" value="Genomic_DNA"/>
</dbReference>
<evidence type="ECO:0000313" key="4">
    <source>
        <dbReference type="Proteomes" id="UP000005387"/>
    </source>
</evidence>
<dbReference type="AlphaFoldDB" id="E0IA52"/>
<organism evidence="3 4">
    <name type="scientific">Paenibacillus curdlanolyticus YK9</name>
    <dbReference type="NCBI Taxonomy" id="717606"/>
    <lineage>
        <taxon>Bacteria</taxon>
        <taxon>Bacillati</taxon>
        <taxon>Bacillota</taxon>
        <taxon>Bacilli</taxon>
        <taxon>Bacillales</taxon>
        <taxon>Paenibacillaceae</taxon>
        <taxon>Paenibacillus</taxon>
    </lineage>
</organism>
<dbReference type="InterPro" id="IPR011008">
    <property type="entry name" value="Dimeric_a/b-barrel"/>
</dbReference>
<proteinExistence type="inferred from homology"/>
<dbReference type="PANTHER" id="PTHR37828:SF1">
    <property type="entry name" value="YCII-RELATED DOMAIN-CONTAINING PROTEIN"/>
    <property type="match status" value="1"/>
</dbReference>
<gene>
    <name evidence="3" type="ORF">PaecuDRAFT_2541</name>
</gene>
<dbReference type="Gene3D" id="3.30.70.1060">
    <property type="entry name" value="Dimeric alpha+beta barrel"/>
    <property type="match status" value="1"/>
</dbReference>
<dbReference type="OrthoDB" id="9814407at2"/>
<dbReference type="Pfam" id="PF03795">
    <property type="entry name" value="YCII"/>
    <property type="match status" value="1"/>
</dbReference>
<name>E0IA52_9BACL</name>
<dbReference type="Proteomes" id="UP000005387">
    <property type="component" value="Unassembled WGS sequence"/>
</dbReference>
<dbReference type="eggNOG" id="COG2350">
    <property type="taxonomic scope" value="Bacteria"/>
</dbReference>
<dbReference type="RefSeq" id="WP_006038533.1">
    <property type="nucleotide sequence ID" value="NZ_AEDD01000006.1"/>
</dbReference>